<evidence type="ECO:0000313" key="4">
    <source>
        <dbReference type="Proteomes" id="UP000472270"/>
    </source>
</evidence>
<evidence type="ECO:0000256" key="1">
    <source>
        <dbReference type="SAM" id="SignalP"/>
    </source>
</evidence>
<reference evidence="3" key="2">
    <citation type="submission" date="2025-09" db="UniProtKB">
        <authorList>
            <consortium name="Ensembl"/>
        </authorList>
    </citation>
    <scope>IDENTIFICATION</scope>
</reference>
<dbReference type="GO" id="GO:0016971">
    <property type="term" value="F:flavin-dependent sulfhydryl oxidase activity"/>
    <property type="evidence" value="ECO:0007669"/>
    <property type="project" value="InterPro"/>
</dbReference>
<dbReference type="GO" id="GO:0000139">
    <property type="term" value="C:Golgi membrane"/>
    <property type="evidence" value="ECO:0007669"/>
    <property type="project" value="TreeGrafter"/>
</dbReference>
<dbReference type="GO" id="GO:0005615">
    <property type="term" value="C:extracellular space"/>
    <property type="evidence" value="ECO:0007669"/>
    <property type="project" value="TreeGrafter"/>
</dbReference>
<protein>
    <submittedName>
        <fullName evidence="3">Sulfhydryl oxidase 2-like</fullName>
    </submittedName>
</protein>
<dbReference type="SUPFAM" id="SSF52833">
    <property type="entry name" value="Thioredoxin-like"/>
    <property type="match status" value="1"/>
</dbReference>
<evidence type="ECO:0000313" key="3">
    <source>
        <dbReference type="Ensembl" id="ENSSRHP00000036428.1"/>
    </source>
</evidence>
<keyword evidence="4" id="KW-1185">Reference proteome</keyword>
<dbReference type="PANTHER" id="PTHR22897">
    <property type="entry name" value="QUIESCIN Q6-RELATED SULFHYDRYL OXIDASE"/>
    <property type="match status" value="1"/>
</dbReference>
<dbReference type="Gene3D" id="3.40.30.10">
    <property type="entry name" value="Glutaredoxin"/>
    <property type="match status" value="1"/>
</dbReference>
<feature type="signal peptide" evidence="1">
    <location>
        <begin position="1"/>
        <end position="19"/>
    </location>
</feature>
<dbReference type="AlphaFoldDB" id="A0A673IFJ1"/>
<evidence type="ECO:0000259" key="2">
    <source>
        <dbReference type="PROSITE" id="PS51352"/>
    </source>
</evidence>
<dbReference type="Pfam" id="PF00085">
    <property type="entry name" value="Thioredoxin"/>
    <property type="match status" value="1"/>
</dbReference>
<accession>A0A673IFJ1</accession>
<feature type="domain" description="Thioredoxin" evidence="2">
    <location>
        <begin position="10"/>
        <end position="129"/>
    </location>
</feature>
<sequence length="129" mass="14791">MCLWLYNLVVLLGLLFGLAQSTRLYTEEDPVVILSSDSLKQTVLNSSSAWLLQFYSSWCGHCIQYSPTWKALAGDVKDWAQAIQIGVVDCAHEKNFDVCKEFGIHFYPTFRVYTFSNISSYWRCTTVQL</sequence>
<gene>
    <name evidence="3" type="primary">LOC107740821</name>
</gene>
<dbReference type="PANTHER" id="PTHR22897:SF7">
    <property type="entry name" value="SULFHYDRYL OXIDASE 2"/>
    <property type="match status" value="1"/>
</dbReference>
<dbReference type="FunFam" id="3.40.30.10:FF:000073">
    <property type="entry name" value="Sulfhydryl oxidase"/>
    <property type="match status" value="1"/>
</dbReference>
<reference evidence="3" key="1">
    <citation type="submission" date="2025-08" db="UniProtKB">
        <authorList>
            <consortium name="Ensembl"/>
        </authorList>
    </citation>
    <scope>IDENTIFICATION</scope>
</reference>
<proteinExistence type="predicted"/>
<organism evidence="3 4">
    <name type="scientific">Sinocyclocheilus rhinocerous</name>
    <dbReference type="NCBI Taxonomy" id="307959"/>
    <lineage>
        <taxon>Eukaryota</taxon>
        <taxon>Metazoa</taxon>
        <taxon>Chordata</taxon>
        <taxon>Craniata</taxon>
        <taxon>Vertebrata</taxon>
        <taxon>Euteleostomi</taxon>
        <taxon>Actinopterygii</taxon>
        <taxon>Neopterygii</taxon>
        <taxon>Teleostei</taxon>
        <taxon>Ostariophysi</taxon>
        <taxon>Cypriniformes</taxon>
        <taxon>Cyprinidae</taxon>
        <taxon>Cyprininae</taxon>
        <taxon>Sinocyclocheilus</taxon>
    </lineage>
</organism>
<dbReference type="Ensembl" id="ENSSRHT00000037484.1">
    <property type="protein sequence ID" value="ENSSRHP00000036428.1"/>
    <property type="gene ID" value="ENSSRHG00000018670.1"/>
</dbReference>
<dbReference type="InterPro" id="IPR013766">
    <property type="entry name" value="Thioredoxin_domain"/>
</dbReference>
<dbReference type="Proteomes" id="UP000472270">
    <property type="component" value="Unassembled WGS sequence"/>
</dbReference>
<dbReference type="PROSITE" id="PS51352">
    <property type="entry name" value="THIOREDOXIN_2"/>
    <property type="match status" value="1"/>
</dbReference>
<dbReference type="GO" id="GO:0003756">
    <property type="term" value="F:protein disulfide isomerase activity"/>
    <property type="evidence" value="ECO:0007669"/>
    <property type="project" value="TreeGrafter"/>
</dbReference>
<dbReference type="InterPro" id="IPR036249">
    <property type="entry name" value="Thioredoxin-like_sf"/>
</dbReference>
<name>A0A673IFJ1_9TELE</name>
<feature type="chain" id="PRO_5025575435" evidence="1">
    <location>
        <begin position="20"/>
        <end position="129"/>
    </location>
</feature>
<keyword evidence="1" id="KW-0732">Signal</keyword>
<dbReference type="InterPro" id="IPR039798">
    <property type="entry name" value="Sulfhydryl_oxidase"/>
</dbReference>
<dbReference type="CDD" id="cd02992">
    <property type="entry name" value="PDI_a_QSOX"/>
    <property type="match status" value="1"/>
</dbReference>
<dbReference type="GO" id="GO:0006457">
    <property type="term" value="P:protein folding"/>
    <property type="evidence" value="ECO:0007669"/>
    <property type="project" value="TreeGrafter"/>
</dbReference>